<comment type="caution">
    <text evidence="1">The sequence shown here is derived from an EMBL/GenBank/DDBJ whole genome shotgun (WGS) entry which is preliminary data.</text>
</comment>
<dbReference type="Proteomes" id="UP001054837">
    <property type="component" value="Unassembled WGS sequence"/>
</dbReference>
<keyword evidence="2" id="KW-1185">Reference proteome</keyword>
<organism evidence="1 2">
    <name type="scientific">Caerostris darwini</name>
    <dbReference type="NCBI Taxonomy" id="1538125"/>
    <lineage>
        <taxon>Eukaryota</taxon>
        <taxon>Metazoa</taxon>
        <taxon>Ecdysozoa</taxon>
        <taxon>Arthropoda</taxon>
        <taxon>Chelicerata</taxon>
        <taxon>Arachnida</taxon>
        <taxon>Araneae</taxon>
        <taxon>Araneomorphae</taxon>
        <taxon>Entelegynae</taxon>
        <taxon>Araneoidea</taxon>
        <taxon>Araneidae</taxon>
        <taxon>Caerostris</taxon>
    </lineage>
</organism>
<proteinExistence type="predicted"/>
<evidence type="ECO:0000313" key="1">
    <source>
        <dbReference type="EMBL" id="GIY46246.1"/>
    </source>
</evidence>
<reference evidence="1 2" key="1">
    <citation type="submission" date="2021-06" db="EMBL/GenBank/DDBJ databases">
        <title>Caerostris darwini draft genome.</title>
        <authorList>
            <person name="Kono N."/>
            <person name="Arakawa K."/>
        </authorList>
    </citation>
    <scope>NUCLEOTIDE SEQUENCE [LARGE SCALE GENOMIC DNA]</scope>
</reference>
<gene>
    <name evidence="1" type="ORF">CDAR_234641</name>
</gene>
<sequence length="66" mass="7309">MNCATKKAEGGHLETATCYVGENPVNAQYPVRMPMLDVNAYHQNSWLAAGRRYEPPPRSAFGVVRS</sequence>
<dbReference type="EMBL" id="BPLQ01009733">
    <property type="protein sequence ID" value="GIY46246.1"/>
    <property type="molecule type" value="Genomic_DNA"/>
</dbReference>
<evidence type="ECO:0000313" key="2">
    <source>
        <dbReference type="Proteomes" id="UP001054837"/>
    </source>
</evidence>
<protein>
    <submittedName>
        <fullName evidence="1">Uncharacterized protein</fullName>
    </submittedName>
</protein>
<dbReference type="AlphaFoldDB" id="A0AAV4TMA4"/>
<name>A0AAV4TMA4_9ARAC</name>
<accession>A0AAV4TMA4</accession>